<protein>
    <submittedName>
        <fullName evidence="1">Uncharacterized protein</fullName>
    </submittedName>
</protein>
<dbReference type="Proteomes" id="UP001428817">
    <property type="component" value="Unassembled WGS sequence"/>
</dbReference>
<comment type="caution">
    <text evidence="1">The sequence shown here is derived from an EMBL/GenBank/DDBJ whole genome shotgun (WGS) entry which is preliminary data.</text>
</comment>
<organism evidence="1 2">
    <name type="scientific">Pseudonocardia eucalypti</name>
    <dbReference type="NCBI Taxonomy" id="648755"/>
    <lineage>
        <taxon>Bacteria</taxon>
        <taxon>Bacillati</taxon>
        <taxon>Actinomycetota</taxon>
        <taxon>Actinomycetes</taxon>
        <taxon>Pseudonocardiales</taxon>
        <taxon>Pseudonocardiaceae</taxon>
        <taxon>Pseudonocardia</taxon>
    </lineage>
</organism>
<evidence type="ECO:0000313" key="1">
    <source>
        <dbReference type="EMBL" id="GAA5176411.1"/>
    </source>
</evidence>
<name>A0ABP9RET6_9PSEU</name>
<dbReference type="EMBL" id="BAABJP010000068">
    <property type="protein sequence ID" value="GAA5176411.1"/>
    <property type="molecule type" value="Genomic_DNA"/>
</dbReference>
<evidence type="ECO:0000313" key="2">
    <source>
        <dbReference type="Proteomes" id="UP001428817"/>
    </source>
</evidence>
<keyword evidence="2" id="KW-1185">Reference proteome</keyword>
<proteinExistence type="predicted"/>
<sequence>MIHHDAGGYAFAPSDLGFACAALRALPGHRLEWAVLPAPVPLADGFELARRHVEGLGRPPAALCGFDVRLPRSLPRAEFGAFNRGYIARLREWGLLTEHGCPLSRTNVAPTVRPPAEPSVLAFSYTVQRAGGDPNFVVSGVGELPDDTVIPDGVVRHRETGPEALMEKARCVVEVTRKRLDAIGVAWDGSAAMHLYSAHDLAFAVQRELFVAEGIAPVHGVIWHDAAPPVDDLELEIDARAYDRQLRL</sequence>
<reference evidence="2" key="1">
    <citation type="journal article" date="2019" name="Int. J. Syst. Evol. Microbiol.">
        <title>The Global Catalogue of Microorganisms (GCM) 10K type strain sequencing project: providing services to taxonomists for standard genome sequencing and annotation.</title>
        <authorList>
            <consortium name="The Broad Institute Genomics Platform"/>
            <consortium name="The Broad Institute Genome Sequencing Center for Infectious Disease"/>
            <person name="Wu L."/>
            <person name="Ma J."/>
        </authorList>
    </citation>
    <scope>NUCLEOTIDE SEQUENCE [LARGE SCALE GENOMIC DNA]</scope>
    <source>
        <strain evidence="2">JCM 18303</strain>
    </source>
</reference>
<dbReference type="RefSeq" id="WP_185065775.1">
    <property type="nucleotide sequence ID" value="NZ_BAABJP010000068.1"/>
</dbReference>
<accession>A0ABP9RET6</accession>
<gene>
    <name evidence="1" type="ORF">GCM10023321_84730</name>
</gene>